<keyword evidence="2" id="KW-0808">Transferase</keyword>
<dbReference type="GO" id="GO:0016746">
    <property type="term" value="F:acyltransferase activity"/>
    <property type="evidence" value="ECO:0007669"/>
    <property type="project" value="UniProtKB-KW"/>
</dbReference>
<reference evidence="5 6" key="1">
    <citation type="submission" date="2024-04" db="EMBL/GenBank/DDBJ databases">
        <title>Aurantiacibacter sp. DGU6 16S ribosomal RNA gene Genome sequencing and assembly.</title>
        <authorList>
            <person name="Park S."/>
        </authorList>
    </citation>
    <scope>NUCLEOTIDE SEQUENCE [LARGE SCALE GENOMIC DNA]</scope>
    <source>
        <strain evidence="5 6">DGU6</strain>
    </source>
</reference>
<dbReference type="PANTHER" id="PTHR10434:SF9">
    <property type="entry name" value="PHOSPHOLIPID_GLYCEROL ACYLTRANSFERASE DOMAIN-CONTAINING PROTEIN"/>
    <property type="match status" value="1"/>
</dbReference>
<protein>
    <submittedName>
        <fullName evidence="5">1-acyl-sn-glycerol-3-phosphate acyltransferase</fullName>
    </submittedName>
</protein>
<accession>A0ABU9IJH0</accession>
<dbReference type="InterPro" id="IPR002123">
    <property type="entry name" value="Plipid/glycerol_acylTrfase"/>
</dbReference>
<evidence type="ECO:0000256" key="1">
    <source>
        <dbReference type="ARBA" id="ARBA00005189"/>
    </source>
</evidence>
<comment type="caution">
    <text evidence="5">The sequence shown here is derived from an EMBL/GenBank/DDBJ whole genome shotgun (WGS) entry which is preliminary data.</text>
</comment>
<evidence type="ECO:0000256" key="2">
    <source>
        <dbReference type="ARBA" id="ARBA00022679"/>
    </source>
</evidence>
<evidence type="ECO:0000256" key="3">
    <source>
        <dbReference type="ARBA" id="ARBA00023315"/>
    </source>
</evidence>
<dbReference type="SUPFAM" id="SSF69593">
    <property type="entry name" value="Glycerol-3-phosphate (1)-acyltransferase"/>
    <property type="match status" value="1"/>
</dbReference>
<dbReference type="Pfam" id="PF01553">
    <property type="entry name" value="Acyltransferase"/>
    <property type="match status" value="1"/>
</dbReference>
<evidence type="ECO:0000259" key="4">
    <source>
        <dbReference type="SMART" id="SM00563"/>
    </source>
</evidence>
<comment type="pathway">
    <text evidence="1">Lipid metabolism.</text>
</comment>
<gene>
    <name evidence="5" type="ORF">AAEO60_15355</name>
</gene>
<name>A0ABU9IJH0_9SPHN</name>
<dbReference type="Proteomes" id="UP001497045">
    <property type="component" value="Unassembled WGS sequence"/>
</dbReference>
<dbReference type="PANTHER" id="PTHR10434">
    <property type="entry name" value="1-ACYL-SN-GLYCEROL-3-PHOSPHATE ACYLTRANSFERASE"/>
    <property type="match status" value="1"/>
</dbReference>
<feature type="domain" description="Phospholipid/glycerol acyltransferase" evidence="4">
    <location>
        <begin position="37"/>
        <end position="149"/>
    </location>
</feature>
<evidence type="ECO:0000313" key="5">
    <source>
        <dbReference type="EMBL" id="MEL1252053.1"/>
    </source>
</evidence>
<proteinExistence type="predicted"/>
<keyword evidence="3 5" id="KW-0012">Acyltransferase</keyword>
<dbReference type="SMART" id="SM00563">
    <property type="entry name" value="PlsC"/>
    <property type="match status" value="1"/>
</dbReference>
<keyword evidence="6" id="KW-1185">Reference proteome</keyword>
<evidence type="ECO:0000313" key="6">
    <source>
        <dbReference type="Proteomes" id="UP001497045"/>
    </source>
</evidence>
<dbReference type="EMBL" id="JBBYHV010000002">
    <property type="protein sequence ID" value="MEL1252053.1"/>
    <property type="molecule type" value="Genomic_DNA"/>
</dbReference>
<organism evidence="5 6">
    <name type="scientific">Aurantiacibacter gilvus</name>
    <dbReference type="NCBI Taxonomy" id="3139141"/>
    <lineage>
        <taxon>Bacteria</taxon>
        <taxon>Pseudomonadati</taxon>
        <taxon>Pseudomonadota</taxon>
        <taxon>Alphaproteobacteria</taxon>
        <taxon>Sphingomonadales</taxon>
        <taxon>Erythrobacteraceae</taxon>
        <taxon>Aurantiacibacter</taxon>
    </lineage>
</organism>
<dbReference type="RefSeq" id="WP_341674588.1">
    <property type="nucleotide sequence ID" value="NZ_JBBYHV010000002.1"/>
</dbReference>
<sequence length="205" mass="23039">MSKPTLLSRIVWRLLRWLYRWKGYHLENHPPKLTKFILVGAPHTSNWDFIYFAGAVQEVGIKPGFIGKHSLFKWPLRRFMIDMGGMPINRAAPQGYVKAVIRAIEHADEIALVIAPEGTRSSTGQWKSGFYHIAYGAGIPIVPAWLDVSTGKAGFGEAMMPSGDFLADLGKLAAFYREKMPHCERWDMLEAQARGEVETPGKLRG</sequence>